<keyword evidence="2" id="KW-1185">Reference proteome</keyword>
<comment type="caution">
    <text evidence="1">The sequence shown here is derived from an EMBL/GenBank/DDBJ whole genome shotgun (WGS) entry which is preliminary data.</text>
</comment>
<dbReference type="AlphaFoldDB" id="A0ABD6BJG0"/>
<gene>
    <name evidence="1" type="ORF">ACFR99_16750</name>
</gene>
<accession>A0ABD6BJG0</accession>
<evidence type="ECO:0000313" key="2">
    <source>
        <dbReference type="Proteomes" id="UP001597076"/>
    </source>
</evidence>
<sequence>MTRGPTAVADPDWRPFPRILEQALAVDRLFPAVFLAGDRQ</sequence>
<dbReference type="EMBL" id="JBHUDI010000011">
    <property type="protein sequence ID" value="MFD1565188.1"/>
    <property type="molecule type" value="Genomic_DNA"/>
</dbReference>
<reference evidence="1 2" key="1">
    <citation type="journal article" date="2019" name="Int. J. Syst. Evol. Microbiol.">
        <title>The Global Catalogue of Microorganisms (GCM) 10K type strain sequencing project: providing services to taxonomists for standard genome sequencing and annotation.</title>
        <authorList>
            <consortium name="The Broad Institute Genomics Platform"/>
            <consortium name="The Broad Institute Genome Sequencing Center for Infectious Disease"/>
            <person name="Wu L."/>
            <person name="Ma J."/>
        </authorList>
    </citation>
    <scope>NUCLEOTIDE SEQUENCE [LARGE SCALE GENOMIC DNA]</scope>
    <source>
        <strain evidence="1 2">CGMCC 1.12230</strain>
    </source>
</reference>
<evidence type="ECO:0000313" key="1">
    <source>
        <dbReference type="EMBL" id="MFD1565188.1"/>
    </source>
</evidence>
<protein>
    <submittedName>
        <fullName evidence="1">Uncharacterized protein</fullName>
    </submittedName>
</protein>
<dbReference type="RefSeq" id="WP_390289712.1">
    <property type="nucleotide sequence ID" value="NZ_JBHUDI010000011.1"/>
</dbReference>
<name>A0ABD6BJG0_9EURY</name>
<dbReference type="Proteomes" id="UP001597076">
    <property type="component" value="Unassembled WGS sequence"/>
</dbReference>
<organism evidence="1 2">
    <name type="scientific">Haloarchaeobius amylolyticus</name>
    <dbReference type="NCBI Taxonomy" id="1198296"/>
    <lineage>
        <taxon>Archaea</taxon>
        <taxon>Methanobacteriati</taxon>
        <taxon>Methanobacteriota</taxon>
        <taxon>Stenosarchaea group</taxon>
        <taxon>Halobacteria</taxon>
        <taxon>Halobacteriales</taxon>
        <taxon>Halorubellaceae</taxon>
        <taxon>Haloarchaeobius</taxon>
    </lineage>
</organism>
<proteinExistence type="predicted"/>